<dbReference type="Proteomes" id="UP000184221">
    <property type="component" value="Unassembled WGS sequence"/>
</dbReference>
<feature type="transmembrane region" description="Helical" evidence="1">
    <location>
        <begin position="117"/>
        <end position="137"/>
    </location>
</feature>
<dbReference type="OrthoDB" id="7869508at2"/>
<dbReference type="AlphaFoldDB" id="A0A1M5RZ76"/>
<accession>A0A1M5RZ76</accession>
<dbReference type="InterPro" id="IPR047784">
    <property type="entry name" value="TrgA"/>
</dbReference>
<protein>
    <recommendedName>
        <fullName evidence="4">Tellurium resistance protein</fullName>
    </recommendedName>
</protein>
<dbReference type="RefSeq" id="WP_072777273.1">
    <property type="nucleotide sequence ID" value="NZ_FQXC01000002.1"/>
</dbReference>
<proteinExistence type="predicted"/>
<dbReference type="STRING" id="996342.SAMN05443551_1951"/>
<keyword evidence="1" id="KW-1133">Transmembrane helix</keyword>
<evidence type="ECO:0000256" key="1">
    <source>
        <dbReference type="SAM" id="Phobius"/>
    </source>
</evidence>
<dbReference type="NCBIfam" id="NF033773">
    <property type="entry name" value="tellur_TrgA"/>
    <property type="match status" value="1"/>
</dbReference>
<gene>
    <name evidence="2" type="ORF">SAMN05443551_1951</name>
</gene>
<keyword evidence="1" id="KW-0812">Transmembrane</keyword>
<keyword evidence="3" id="KW-1185">Reference proteome</keyword>
<feature type="transmembrane region" description="Helical" evidence="1">
    <location>
        <begin position="65"/>
        <end position="84"/>
    </location>
</feature>
<evidence type="ECO:0000313" key="2">
    <source>
        <dbReference type="EMBL" id="SHH31652.1"/>
    </source>
</evidence>
<reference evidence="2 3" key="1">
    <citation type="submission" date="2016-11" db="EMBL/GenBank/DDBJ databases">
        <authorList>
            <person name="Jaros S."/>
            <person name="Januszkiewicz K."/>
            <person name="Wedrychowicz H."/>
        </authorList>
    </citation>
    <scope>NUCLEOTIDE SEQUENCE [LARGE SCALE GENOMIC DNA]</scope>
    <source>
        <strain evidence="2 3">DSM 29431</strain>
    </source>
</reference>
<keyword evidence="1" id="KW-0472">Membrane</keyword>
<feature type="transmembrane region" description="Helical" evidence="1">
    <location>
        <begin position="31"/>
        <end position="53"/>
    </location>
</feature>
<evidence type="ECO:0000313" key="3">
    <source>
        <dbReference type="Proteomes" id="UP000184221"/>
    </source>
</evidence>
<organism evidence="2 3">
    <name type="scientific">Marivita hallyeonensis</name>
    <dbReference type="NCBI Taxonomy" id="996342"/>
    <lineage>
        <taxon>Bacteria</taxon>
        <taxon>Pseudomonadati</taxon>
        <taxon>Pseudomonadota</taxon>
        <taxon>Alphaproteobacteria</taxon>
        <taxon>Rhodobacterales</taxon>
        <taxon>Roseobacteraceae</taxon>
        <taxon>Marivita</taxon>
    </lineage>
</organism>
<evidence type="ECO:0008006" key="4">
    <source>
        <dbReference type="Google" id="ProtNLM"/>
    </source>
</evidence>
<name>A0A1M5RZ76_9RHOB</name>
<sequence length="146" mass="15847">MPTAAKAIAALCLAALAYLSSELVKTLMPEITNWGYFSIFNAAVGALVGWIVVGKRAGRGTKDAVANGLTGVAAMLFWVLFIHATNEMVDLSMKRRFDGPVEAFAAIFEIGIEYGTILVNPMMITTFLLGAFLTGYFSEYAARHWK</sequence>
<dbReference type="EMBL" id="FQXC01000002">
    <property type="protein sequence ID" value="SHH31652.1"/>
    <property type="molecule type" value="Genomic_DNA"/>
</dbReference>